<protein>
    <recommendedName>
        <fullName evidence="2">Gfo/Idh/MocA-like oxidoreductase bacterial type C-terminal domain-containing protein</fullName>
    </recommendedName>
</protein>
<sequence length="73" mass="8367">FATRGLMYTLKGGRRVNTTHLHIKEWLDCIRNGGQTSCNIDRGFEEAITCHMATISYLEGRKVEWDPVNNKIV</sequence>
<proteinExistence type="predicted"/>
<evidence type="ECO:0000313" key="1">
    <source>
        <dbReference type="EMBL" id="GAG12904.1"/>
    </source>
</evidence>
<accession>X0V433</accession>
<dbReference type="Gene3D" id="3.30.360.10">
    <property type="entry name" value="Dihydrodipicolinate Reductase, domain 2"/>
    <property type="match status" value="1"/>
</dbReference>
<dbReference type="AlphaFoldDB" id="X0V433"/>
<comment type="caution">
    <text evidence="1">The sequence shown here is derived from an EMBL/GenBank/DDBJ whole genome shotgun (WGS) entry which is preliminary data.</text>
</comment>
<evidence type="ECO:0008006" key="2">
    <source>
        <dbReference type="Google" id="ProtNLM"/>
    </source>
</evidence>
<gene>
    <name evidence="1" type="ORF">S01H1_39477</name>
</gene>
<dbReference type="EMBL" id="BARS01024915">
    <property type="protein sequence ID" value="GAG12904.1"/>
    <property type="molecule type" value="Genomic_DNA"/>
</dbReference>
<name>X0V433_9ZZZZ</name>
<feature type="non-terminal residue" evidence="1">
    <location>
        <position position="1"/>
    </location>
</feature>
<reference evidence="1" key="1">
    <citation type="journal article" date="2014" name="Front. Microbiol.">
        <title>High frequency of phylogenetically diverse reductive dehalogenase-homologous genes in deep subseafloor sedimentary metagenomes.</title>
        <authorList>
            <person name="Kawai M."/>
            <person name="Futagami T."/>
            <person name="Toyoda A."/>
            <person name="Takaki Y."/>
            <person name="Nishi S."/>
            <person name="Hori S."/>
            <person name="Arai W."/>
            <person name="Tsubouchi T."/>
            <person name="Morono Y."/>
            <person name="Uchiyama I."/>
            <person name="Ito T."/>
            <person name="Fujiyama A."/>
            <person name="Inagaki F."/>
            <person name="Takami H."/>
        </authorList>
    </citation>
    <scope>NUCLEOTIDE SEQUENCE</scope>
    <source>
        <strain evidence="1">Expedition CK06-06</strain>
    </source>
</reference>
<organism evidence="1">
    <name type="scientific">marine sediment metagenome</name>
    <dbReference type="NCBI Taxonomy" id="412755"/>
    <lineage>
        <taxon>unclassified sequences</taxon>
        <taxon>metagenomes</taxon>
        <taxon>ecological metagenomes</taxon>
    </lineage>
</organism>